<protein>
    <submittedName>
        <fullName evidence="1">Sugar-phosphatase</fullName>
    </submittedName>
</protein>
<dbReference type="OrthoDB" id="9800058at2"/>
<dbReference type="Gene3D" id="1.10.150.240">
    <property type="entry name" value="Putative phosphatase, domain 2"/>
    <property type="match status" value="1"/>
</dbReference>
<dbReference type="SFLD" id="SFLDS00003">
    <property type="entry name" value="Haloacid_Dehalogenase"/>
    <property type="match status" value="1"/>
</dbReference>
<dbReference type="PRINTS" id="PR00413">
    <property type="entry name" value="HADHALOGNASE"/>
</dbReference>
<accession>A0A3D9V022</accession>
<dbReference type="EMBL" id="QTUC01000001">
    <property type="protein sequence ID" value="REF34776.1"/>
    <property type="molecule type" value="Genomic_DNA"/>
</dbReference>
<dbReference type="PANTHER" id="PTHR43481:SF4">
    <property type="entry name" value="GLYCEROL-1-PHOSPHATE PHOSPHOHYDROLASE 1-RELATED"/>
    <property type="match status" value="1"/>
</dbReference>
<dbReference type="Gene3D" id="3.40.50.1000">
    <property type="entry name" value="HAD superfamily/HAD-like"/>
    <property type="match status" value="1"/>
</dbReference>
<dbReference type="SFLD" id="SFLDG01135">
    <property type="entry name" value="C1.5.6:_HAD__Beta-PGM__Phospha"/>
    <property type="match status" value="1"/>
</dbReference>
<dbReference type="NCBIfam" id="TIGR01509">
    <property type="entry name" value="HAD-SF-IA-v3"/>
    <property type="match status" value="1"/>
</dbReference>
<gene>
    <name evidence="1" type="ORF">DFJ64_0142</name>
</gene>
<sequence>MRSTARRDGRPLQAIRLRCRRPVRSEDVTTNDVTTHPSTSLTVAAVLFDLDGTLVDSTQALVRAWTRWALHYGITREQLTAVVGHGLTSEAIIAALLPPDQVPAAQRHIEELEASDVDGVTALPGARELLAALPTDRWAVVTSGTRAVASARLRAAGLSCSCLVTADDVRRGKPDPEPYLVGAAQLGVPPERCLVVEDAPAGLAAARAAGMRSVGVTTHHSPVELDADVVIDTLERLQVQVDDDVLTVTVRPAP</sequence>
<dbReference type="SUPFAM" id="SSF56784">
    <property type="entry name" value="HAD-like"/>
    <property type="match status" value="1"/>
</dbReference>
<dbReference type="AlphaFoldDB" id="A0A3D9V022"/>
<dbReference type="Proteomes" id="UP000256485">
    <property type="component" value="Unassembled WGS sequence"/>
</dbReference>
<reference evidence="1 2" key="1">
    <citation type="submission" date="2018-08" db="EMBL/GenBank/DDBJ databases">
        <title>Sequencing the genomes of 1000 actinobacteria strains.</title>
        <authorList>
            <person name="Klenk H.-P."/>
        </authorList>
    </citation>
    <scope>NUCLEOTIDE SEQUENCE [LARGE SCALE GENOMIC DNA]</scope>
    <source>
        <strain evidence="1 2">DSM 22891</strain>
    </source>
</reference>
<organism evidence="1 2">
    <name type="scientific">Thermasporomyces composti</name>
    <dbReference type="NCBI Taxonomy" id="696763"/>
    <lineage>
        <taxon>Bacteria</taxon>
        <taxon>Bacillati</taxon>
        <taxon>Actinomycetota</taxon>
        <taxon>Actinomycetes</taxon>
        <taxon>Propionibacteriales</taxon>
        <taxon>Nocardioidaceae</taxon>
        <taxon>Thermasporomyces</taxon>
    </lineage>
</organism>
<evidence type="ECO:0000313" key="1">
    <source>
        <dbReference type="EMBL" id="REF34776.1"/>
    </source>
</evidence>
<dbReference type="InterPro" id="IPR036412">
    <property type="entry name" value="HAD-like_sf"/>
</dbReference>
<evidence type="ECO:0000313" key="2">
    <source>
        <dbReference type="Proteomes" id="UP000256485"/>
    </source>
</evidence>
<keyword evidence="2" id="KW-1185">Reference proteome</keyword>
<dbReference type="InterPro" id="IPR006439">
    <property type="entry name" value="HAD-SF_hydro_IA"/>
</dbReference>
<comment type="caution">
    <text evidence="1">The sequence shown here is derived from an EMBL/GenBank/DDBJ whole genome shotgun (WGS) entry which is preliminary data.</text>
</comment>
<dbReference type="Pfam" id="PF13419">
    <property type="entry name" value="HAD_2"/>
    <property type="match status" value="1"/>
</dbReference>
<dbReference type="SFLD" id="SFLDG01129">
    <property type="entry name" value="C1.5:_HAD__Beta-PGM__Phosphata"/>
    <property type="match status" value="1"/>
</dbReference>
<name>A0A3D9V022_THECX</name>
<proteinExistence type="predicted"/>
<dbReference type="InterPro" id="IPR051806">
    <property type="entry name" value="HAD-like_SPP"/>
</dbReference>
<dbReference type="NCBIfam" id="TIGR01549">
    <property type="entry name" value="HAD-SF-IA-v1"/>
    <property type="match status" value="1"/>
</dbReference>
<dbReference type="InterPro" id="IPR023198">
    <property type="entry name" value="PGP-like_dom2"/>
</dbReference>
<dbReference type="PANTHER" id="PTHR43481">
    <property type="entry name" value="FRUCTOSE-1-PHOSPHATE PHOSPHATASE"/>
    <property type="match status" value="1"/>
</dbReference>
<dbReference type="InterPro" id="IPR023214">
    <property type="entry name" value="HAD_sf"/>
</dbReference>
<dbReference type="InterPro" id="IPR041492">
    <property type="entry name" value="HAD_2"/>
</dbReference>
<dbReference type="GO" id="GO:0050308">
    <property type="term" value="F:sugar-phosphatase activity"/>
    <property type="evidence" value="ECO:0007669"/>
    <property type="project" value="TreeGrafter"/>
</dbReference>